<dbReference type="EMBL" id="UINC01018850">
    <property type="protein sequence ID" value="SVA79475.1"/>
    <property type="molecule type" value="Genomic_DNA"/>
</dbReference>
<protein>
    <submittedName>
        <fullName evidence="1">Uncharacterized protein</fullName>
    </submittedName>
</protein>
<accession>A0A381YR41</accession>
<feature type="non-terminal residue" evidence="1">
    <location>
        <position position="78"/>
    </location>
</feature>
<reference evidence="1" key="1">
    <citation type="submission" date="2018-05" db="EMBL/GenBank/DDBJ databases">
        <authorList>
            <person name="Lanie J.A."/>
            <person name="Ng W.-L."/>
            <person name="Kazmierczak K.M."/>
            <person name="Andrzejewski T.M."/>
            <person name="Davidsen T.M."/>
            <person name="Wayne K.J."/>
            <person name="Tettelin H."/>
            <person name="Glass J.I."/>
            <person name="Rusch D."/>
            <person name="Podicherti R."/>
            <person name="Tsui H.-C.T."/>
            <person name="Winkler M.E."/>
        </authorList>
    </citation>
    <scope>NUCLEOTIDE SEQUENCE</scope>
</reference>
<proteinExistence type="predicted"/>
<evidence type="ECO:0000313" key="1">
    <source>
        <dbReference type="EMBL" id="SVA79475.1"/>
    </source>
</evidence>
<name>A0A381YR41_9ZZZZ</name>
<gene>
    <name evidence="1" type="ORF">METZ01_LOCUS132329</name>
</gene>
<organism evidence="1">
    <name type="scientific">marine metagenome</name>
    <dbReference type="NCBI Taxonomy" id="408172"/>
    <lineage>
        <taxon>unclassified sequences</taxon>
        <taxon>metagenomes</taxon>
        <taxon>ecological metagenomes</taxon>
    </lineage>
</organism>
<sequence>MKTRIKQINKAIQYLDSDRWDSQLLPELSKDDPFFGVFESINKLSEKVRESNKWFHKFERIFKISELKEIDEYDKDNS</sequence>
<dbReference type="AlphaFoldDB" id="A0A381YR41"/>